<feature type="region of interest" description="Disordered" evidence="1">
    <location>
        <begin position="1"/>
        <end position="57"/>
    </location>
</feature>
<dbReference type="EMBL" id="CP002666">
    <property type="protein sequence ID" value="AEE45251.1"/>
    <property type="molecule type" value="Genomic_DNA"/>
</dbReference>
<dbReference type="HOGENOM" id="CLU_1472686_0_0_11"/>
<dbReference type="RefSeq" id="WP_013770277.1">
    <property type="nucleotide sequence ID" value="NC_015514.1"/>
</dbReference>
<reference evidence="3 4" key="1">
    <citation type="submission" date="2011-04" db="EMBL/GenBank/DDBJ databases">
        <title>Complete sequence of Cellulomonas fimi ATCC 484.</title>
        <authorList>
            <consortium name="US DOE Joint Genome Institute"/>
            <person name="Lucas S."/>
            <person name="Han J."/>
            <person name="Lapidus A."/>
            <person name="Cheng J.-F."/>
            <person name="Goodwin L."/>
            <person name="Pitluck S."/>
            <person name="Peters L."/>
            <person name="Chertkov O."/>
            <person name="Detter J.C."/>
            <person name="Han C."/>
            <person name="Tapia R."/>
            <person name="Land M."/>
            <person name="Hauser L."/>
            <person name="Kyrpides N."/>
            <person name="Ivanova N."/>
            <person name="Ovchinnikova G."/>
            <person name="Pagani I."/>
            <person name="Mead D."/>
            <person name="Brumm P."/>
            <person name="Woyke T."/>
        </authorList>
    </citation>
    <scope>NUCLEOTIDE SEQUENCE [LARGE SCALE GENOMIC DNA]</scope>
    <source>
        <strain evidence="4">ATCC 484 / DSM 20113 / JCM 1341 / NBRC 15513 / NCIMB 8980 / NCTC 7547</strain>
    </source>
</reference>
<dbReference type="STRING" id="590998.Celf_1116"/>
<proteinExistence type="predicted"/>
<protein>
    <submittedName>
        <fullName evidence="3">Uncharacterized protein</fullName>
    </submittedName>
</protein>
<gene>
    <name evidence="3" type="ordered locus">Celf_1116</name>
</gene>
<evidence type="ECO:0000313" key="3">
    <source>
        <dbReference type="EMBL" id="AEE45251.1"/>
    </source>
</evidence>
<keyword evidence="2" id="KW-0472">Membrane</keyword>
<evidence type="ECO:0000256" key="1">
    <source>
        <dbReference type="SAM" id="MobiDB-lite"/>
    </source>
</evidence>
<dbReference type="AlphaFoldDB" id="F4H2M5"/>
<keyword evidence="4" id="KW-1185">Reference proteome</keyword>
<evidence type="ECO:0000313" key="4">
    <source>
        <dbReference type="Proteomes" id="UP000008460"/>
    </source>
</evidence>
<evidence type="ECO:0000256" key="2">
    <source>
        <dbReference type="SAM" id="Phobius"/>
    </source>
</evidence>
<dbReference type="KEGG" id="cfi:Celf_1116"/>
<name>F4H2M5_CELFA</name>
<feature type="transmembrane region" description="Helical" evidence="2">
    <location>
        <begin position="90"/>
        <end position="107"/>
    </location>
</feature>
<keyword evidence="2" id="KW-1133">Transmembrane helix</keyword>
<sequence length="183" mass="19255">MSNPYAPPEDRPRTQDDTPAAPAPGRPEPAPAPRPAVTVPTEADRRSTDGAPDPDGVVRTAERARLVGILLLSSVLVATLPLPWQAAATVFALAALVMGIRTLVGAVRARARGMLPGVVAALVVLSALWSFGSVGRLLAWSVEVERQECMAGALTVTATRACEQAYQKGLVDLQDSLRERANS</sequence>
<feature type="transmembrane region" description="Helical" evidence="2">
    <location>
        <begin position="114"/>
        <end position="132"/>
    </location>
</feature>
<feature type="compositionally biased region" description="Pro residues" evidence="1">
    <location>
        <begin position="21"/>
        <end position="34"/>
    </location>
</feature>
<keyword evidence="2" id="KW-0812">Transmembrane</keyword>
<dbReference type="eggNOG" id="ENOG50331E3">
    <property type="taxonomic scope" value="Bacteria"/>
</dbReference>
<dbReference type="Proteomes" id="UP000008460">
    <property type="component" value="Chromosome"/>
</dbReference>
<accession>F4H2M5</accession>
<organism evidence="3 4">
    <name type="scientific">Cellulomonas fimi (strain ATCC 484 / DSM 20113 / JCM 1341 / CCUG 24087 / LMG 16345 / NBRC 15513 / NCIMB 8980 / NCTC 7547 / NRS-133)</name>
    <dbReference type="NCBI Taxonomy" id="590998"/>
    <lineage>
        <taxon>Bacteria</taxon>
        <taxon>Bacillati</taxon>
        <taxon>Actinomycetota</taxon>
        <taxon>Actinomycetes</taxon>
        <taxon>Micrococcales</taxon>
        <taxon>Cellulomonadaceae</taxon>
        <taxon>Cellulomonas</taxon>
    </lineage>
</organism>